<organism evidence="5 6">
    <name type="scientific">Hymenobacter wooponensis</name>
    <dbReference type="NCBI Taxonomy" id="1525360"/>
    <lineage>
        <taxon>Bacteria</taxon>
        <taxon>Pseudomonadati</taxon>
        <taxon>Bacteroidota</taxon>
        <taxon>Cytophagia</taxon>
        <taxon>Cytophagales</taxon>
        <taxon>Hymenobacteraceae</taxon>
        <taxon>Hymenobacter</taxon>
    </lineage>
</organism>
<name>A0A4Z0MCJ9_9BACT</name>
<reference evidence="5 6" key="1">
    <citation type="submission" date="2019-04" db="EMBL/GenBank/DDBJ databases">
        <authorList>
            <person name="Feng G."/>
            <person name="Zhang J."/>
            <person name="Zhu H."/>
        </authorList>
    </citation>
    <scope>NUCLEOTIDE SEQUENCE [LARGE SCALE GENOMIC DNA]</scope>
    <source>
        <strain evidence="5 6">JCM 19491</strain>
    </source>
</reference>
<dbReference type="OrthoDB" id="8231503at2"/>
<keyword evidence="1" id="KW-0805">Transcription regulation</keyword>
<evidence type="ECO:0000313" key="5">
    <source>
        <dbReference type="EMBL" id="TGD77117.1"/>
    </source>
</evidence>
<dbReference type="InterPro" id="IPR002577">
    <property type="entry name" value="HTH_HxlR"/>
</dbReference>
<dbReference type="EMBL" id="SRKZ01000010">
    <property type="protein sequence ID" value="TGD77117.1"/>
    <property type="molecule type" value="Genomic_DNA"/>
</dbReference>
<evidence type="ECO:0000313" key="6">
    <source>
        <dbReference type="Proteomes" id="UP000298284"/>
    </source>
</evidence>
<dbReference type="AlphaFoldDB" id="A0A4Z0MCJ9"/>
<evidence type="ECO:0000256" key="1">
    <source>
        <dbReference type="ARBA" id="ARBA00023015"/>
    </source>
</evidence>
<dbReference type="PROSITE" id="PS51118">
    <property type="entry name" value="HTH_HXLR"/>
    <property type="match status" value="1"/>
</dbReference>
<dbReference type="InterPro" id="IPR036388">
    <property type="entry name" value="WH-like_DNA-bd_sf"/>
</dbReference>
<comment type="caution">
    <text evidence="5">The sequence shown here is derived from an EMBL/GenBank/DDBJ whole genome shotgun (WGS) entry which is preliminary data.</text>
</comment>
<dbReference type="GO" id="GO:0003677">
    <property type="term" value="F:DNA binding"/>
    <property type="evidence" value="ECO:0007669"/>
    <property type="project" value="UniProtKB-KW"/>
</dbReference>
<dbReference type="Gene3D" id="1.10.10.10">
    <property type="entry name" value="Winged helix-like DNA-binding domain superfamily/Winged helix DNA-binding domain"/>
    <property type="match status" value="1"/>
</dbReference>
<dbReference type="RefSeq" id="WP_135533003.1">
    <property type="nucleotide sequence ID" value="NZ_SRKZ01000010.1"/>
</dbReference>
<dbReference type="Proteomes" id="UP000298284">
    <property type="component" value="Unassembled WGS sequence"/>
</dbReference>
<dbReference type="InterPro" id="IPR036390">
    <property type="entry name" value="WH_DNA-bd_sf"/>
</dbReference>
<dbReference type="Pfam" id="PF01638">
    <property type="entry name" value="HxlR"/>
    <property type="match status" value="1"/>
</dbReference>
<proteinExistence type="predicted"/>
<evidence type="ECO:0000259" key="4">
    <source>
        <dbReference type="PROSITE" id="PS51118"/>
    </source>
</evidence>
<gene>
    <name evidence="5" type="ORF">EU557_24060</name>
</gene>
<keyword evidence="3" id="KW-0804">Transcription</keyword>
<accession>A0A4Z0MCJ9</accession>
<feature type="domain" description="HTH hxlR-type" evidence="4">
    <location>
        <begin position="10"/>
        <end position="104"/>
    </location>
</feature>
<evidence type="ECO:0000256" key="2">
    <source>
        <dbReference type="ARBA" id="ARBA00023125"/>
    </source>
</evidence>
<keyword evidence="2" id="KW-0238">DNA-binding</keyword>
<protein>
    <submittedName>
        <fullName evidence="5">Transcriptional regulator</fullName>
    </submittedName>
</protein>
<dbReference type="PANTHER" id="PTHR33204">
    <property type="entry name" value="TRANSCRIPTIONAL REGULATOR, MARR FAMILY"/>
    <property type="match status" value="1"/>
</dbReference>
<evidence type="ECO:0000256" key="3">
    <source>
        <dbReference type="ARBA" id="ARBA00023163"/>
    </source>
</evidence>
<keyword evidence="6" id="KW-1185">Reference proteome</keyword>
<dbReference type="SUPFAM" id="SSF46785">
    <property type="entry name" value="Winged helix' DNA-binding domain"/>
    <property type="match status" value="1"/>
</dbReference>
<dbReference type="PANTHER" id="PTHR33204:SF37">
    <property type="entry name" value="HTH-TYPE TRANSCRIPTIONAL REGULATOR YODB"/>
    <property type="match status" value="1"/>
</dbReference>
<sequence>MASAPKETLCPVRRAMTLIGSKWKVLLLQNLRDGRQRYGELKRRLPDISEKMLIHELKQLVEAGLVTKHAYPEIPPRVEYELTANGQQALPVVDSIIAFGRQYL</sequence>